<organism evidence="16 17">
    <name type="scientific">Gammaproteobacteria bacterium LSUCC0057</name>
    <dbReference type="NCBI Taxonomy" id="2559237"/>
    <lineage>
        <taxon>Bacteria</taxon>
        <taxon>Pseudomonadati</taxon>
        <taxon>Pseudomonadota</taxon>
        <taxon>Gammaproteobacteria</taxon>
        <taxon>Cellvibrionales</taxon>
        <taxon>Porticoccaceae</taxon>
        <taxon>SAR92 clade</taxon>
    </lineage>
</organism>
<dbReference type="GO" id="GO:0005737">
    <property type="term" value="C:cytoplasm"/>
    <property type="evidence" value="ECO:0007669"/>
    <property type="project" value="UniProtKB-SubCell"/>
</dbReference>
<evidence type="ECO:0000256" key="11">
    <source>
        <dbReference type="ARBA" id="ARBA00074372"/>
    </source>
</evidence>
<evidence type="ECO:0000256" key="8">
    <source>
        <dbReference type="ARBA" id="ARBA00054043"/>
    </source>
</evidence>
<evidence type="ECO:0000256" key="3">
    <source>
        <dbReference type="ARBA" id="ARBA00022679"/>
    </source>
</evidence>
<evidence type="ECO:0000256" key="2">
    <source>
        <dbReference type="ARBA" id="ARBA00022490"/>
    </source>
</evidence>
<dbReference type="InterPro" id="IPR004616">
    <property type="entry name" value="Leu/Phe-tRNA_Trfase"/>
</dbReference>
<evidence type="ECO:0000313" key="17">
    <source>
        <dbReference type="Proteomes" id="UP000298133"/>
    </source>
</evidence>
<accession>A0A4Y8UL94</accession>
<dbReference type="InterPro" id="IPR042221">
    <property type="entry name" value="Leu/Phe-tRNA_Trfase_N"/>
</dbReference>
<comment type="caution">
    <text evidence="16">The sequence shown here is derived from an EMBL/GenBank/DDBJ whole genome shotgun (WGS) entry which is preliminary data.</text>
</comment>
<dbReference type="HAMAP" id="MF_00688">
    <property type="entry name" value="Leu_Phe_trans"/>
    <property type="match status" value="1"/>
</dbReference>
<evidence type="ECO:0000256" key="4">
    <source>
        <dbReference type="ARBA" id="ARBA00023315"/>
    </source>
</evidence>
<dbReference type="NCBIfam" id="TIGR00667">
    <property type="entry name" value="aat"/>
    <property type="match status" value="1"/>
</dbReference>
<evidence type="ECO:0000256" key="6">
    <source>
        <dbReference type="ARBA" id="ARBA00050652"/>
    </source>
</evidence>
<dbReference type="EC" id="2.3.2.6" evidence="10 15"/>
<keyword evidence="3 15" id="KW-0808">Transferase</keyword>
<dbReference type="PANTHER" id="PTHR30098:SF2">
    <property type="entry name" value="LEUCYL_PHENYLALANYL-TRNA--PROTEIN TRANSFERASE"/>
    <property type="match status" value="1"/>
</dbReference>
<keyword evidence="4 15" id="KW-0012">Acyltransferase</keyword>
<comment type="similarity">
    <text evidence="9 15">Belongs to the L/F-transferase family.</text>
</comment>
<dbReference type="GO" id="GO:0030163">
    <property type="term" value="P:protein catabolic process"/>
    <property type="evidence" value="ECO:0007669"/>
    <property type="project" value="UniProtKB-UniRule"/>
</dbReference>
<dbReference type="GO" id="GO:0008914">
    <property type="term" value="F:leucyl-tRNA--protein transferase activity"/>
    <property type="evidence" value="ECO:0007669"/>
    <property type="project" value="UniProtKB-UniRule"/>
</dbReference>
<evidence type="ECO:0000256" key="15">
    <source>
        <dbReference type="HAMAP-Rule" id="MF_00688"/>
    </source>
</evidence>
<protein>
    <recommendedName>
        <fullName evidence="11 15">Leucyl/phenylalanyl-tRNA--protein transferase</fullName>
        <ecNumber evidence="10 15">2.3.2.6</ecNumber>
    </recommendedName>
    <alternativeName>
        <fullName evidence="12 15">L/F-transferase</fullName>
    </alternativeName>
    <alternativeName>
        <fullName evidence="13 15">Leucyltransferase</fullName>
    </alternativeName>
    <alternativeName>
        <fullName evidence="14 15">Phenyalanyltransferase</fullName>
    </alternativeName>
</protein>
<dbReference type="PANTHER" id="PTHR30098">
    <property type="entry name" value="LEUCYL/PHENYLALANYL-TRNA--PROTEIN TRANSFERASE"/>
    <property type="match status" value="1"/>
</dbReference>
<evidence type="ECO:0000256" key="1">
    <source>
        <dbReference type="ARBA" id="ARBA00004496"/>
    </source>
</evidence>
<evidence type="ECO:0000256" key="5">
    <source>
        <dbReference type="ARBA" id="ARBA00050607"/>
    </source>
</evidence>
<proteinExistence type="inferred from homology"/>
<evidence type="ECO:0000256" key="9">
    <source>
        <dbReference type="ARBA" id="ARBA00061535"/>
    </source>
</evidence>
<comment type="catalytic activity">
    <reaction evidence="6 15">
        <text>N-terminal L-arginyl-[protein] + L-leucyl-tRNA(Leu) = N-terminal L-leucyl-L-arginyl-[protein] + tRNA(Leu) + H(+)</text>
        <dbReference type="Rhea" id="RHEA:50416"/>
        <dbReference type="Rhea" id="RHEA-COMP:9613"/>
        <dbReference type="Rhea" id="RHEA-COMP:9622"/>
        <dbReference type="Rhea" id="RHEA-COMP:12672"/>
        <dbReference type="Rhea" id="RHEA-COMP:12673"/>
        <dbReference type="ChEBI" id="CHEBI:15378"/>
        <dbReference type="ChEBI" id="CHEBI:64719"/>
        <dbReference type="ChEBI" id="CHEBI:78442"/>
        <dbReference type="ChEBI" id="CHEBI:78494"/>
        <dbReference type="ChEBI" id="CHEBI:133044"/>
        <dbReference type="EC" id="2.3.2.6"/>
    </reaction>
</comment>
<keyword evidence="17" id="KW-1185">Reference proteome</keyword>
<gene>
    <name evidence="15" type="primary">aat</name>
    <name evidence="16" type="ORF">E3W66_03475</name>
</gene>
<comment type="function">
    <text evidence="8 15">Functions in the N-end rule pathway of protein degradation where it conjugates Leu, Phe and, less efficiently, Met from aminoacyl-tRNAs to the N-termini of proteins containing an N-terminal arginine or lysine.</text>
</comment>
<dbReference type="FunFam" id="3.30.70.3550:FF:000001">
    <property type="entry name" value="Leucyl/phenylalanyl-tRNA--protein transferase"/>
    <property type="match status" value="1"/>
</dbReference>
<dbReference type="SUPFAM" id="SSF55729">
    <property type="entry name" value="Acyl-CoA N-acyltransferases (Nat)"/>
    <property type="match status" value="1"/>
</dbReference>
<dbReference type="InterPro" id="IPR042203">
    <property type="entry name" value="Leu/Phe-tRNA_Trfase_C"/>
</dbReference>
<evidence type="ECO:0000256" key="7">
    <source>
        <dbReference type="ARBA" id="ARBA00051538"/>
    </source>
</evidence>
<comment type="catalytic activity">
    <reaction evidence="7 15">
        <text>N-terminal L-lysyl-[protein] + L-leucyl-tRNA(Leu) = N-terminal L-leucyl-L-lysyl-[protein] + tRNA(Leu) + H(+)</text>
        <dbReference type="Rhea" id="RHEA:12340"/>
        <dbReference type="Rhea" id="RHEA-COMP:9613"/>
        <dbReference type="Rhea" id="RHEA-COMP:9622"/>
        <dbReference type="Rhea" id="RHEA-COMP:12670"/>
        <dbReference type="Rhea" id="RHEA-COMP:12671"/>
        <dbReference type="ChEBI" id="CHEBI:15378"/>
        <dbReference type="ChEBI" id="CHEBI:65249"/>
        <dbReference type="ChEBI" id="CHEBI:78442"/>
        <dbReference type="ChEBI" id="CHEBI:78494"/>
        <dbReference type="ChEBI" id="CHEBI:133043"/>
        <dbReference type="EC" id="2.3.2.6"/>
    </reaction>
</comment>
<dbReference type="AlphaFoldDB" id="A0A4Y8UL94"/>
<dbReference type="OrthoDB" id="9790282at2"/>
<dbReference type="Gene3D" id="3.40.630.70">
    <property type="entry name" value="Leucyl/phenylalanyl-tRNA-protein transferase, C-terminal domain"/>
    <property type="match status" value="1"/>
</dbReference>
<comment type="subcellular location">
    <subcellularLocation>
        <location evidence="1 15">Cytoplasm</location>
    </subcellularLocation>
</comment>
<comment type="catalytic activity">
    <reaction evidence="5 15">
        <text>L-phenylalanyl-tRNA(Phe) + an N-terminal L-alpha-aminoacyl-[protein] = an N-terminal L-phenylalanyl-L-alpha-aminoacyl-[protein] + tRNA(Phe)</text>
        <dbReference type="Rhea" id="RHEA:43632"/>
        <dbReference type="Rhea" id="RHEA-COMP:9668"/>
        <dbReference type="Rhea" id="RHEA-COMP:9699"/>
        <dbReference type="Rhea" id="RHEA-COMP:10636"/>
        <dbReference type="Rhea" id="RHEA-COMP:10637"/>
        <dbReference type="ChEBI" id="CHEBI:78442"/>
        <dbReference type="ChEBI" id="CHEBI:78531"/>
        <dbReference type="ChEBI" id="CHEBI:78597"/>
        <dbReference type="ChEBI" id="CHEBI:83561"/>
        <dbReference type="EC" id="2.3.2.6"/>
    </reaction>
</comment>
<reference evidence="16 17" key="1">
    <citation type="submission" date="2019-03" db="EMBL/GenBank/DDBJ databases">
        <title>Draft genome of Gammaproteobacteria bacterium LSUCC0057, a member of the SAR92 clade.</title>
        <authorList>
            <person name="Lanclos V.C."/>
            <person name="Doiron C."/>
            <person name="Henson M.W."/>
            <person name="Thrash J.C."/>
        </authorList>
    </citation>
    <scope>NUCLEOTIDE SEQUENCE [LARGE SCALE GENOMIC DNA]</scope>
    <source>
        <strain evidence="16 17">LSUCC0057</strain>
    </source>
</reference>
<keyword evidence="2 15" id="KW-0963">Cytoplasm</keyword>
<name>A0A4Y8UL94_9GAMM</name>
<evidence type="ECO:0000256" key="12">
    <source>
        <dbReference type="ARBA" id="ARBA00077136"/>
    </source>
</evidence>
<dbReference type="EMBL" id="SPIA01000001">
    <property type="protein sequence ID" value="TFH69011.1"/>
    <property type="molecule type" value="Genomic_DNA"/>
</dbReference>
<evidence type="ECO:0000313" key="16">
    <source>
        <dbReference type="EMBL" id="TFH69011.1"/>
    </source>
</evidence>
<dbReference type="Pfam" id="PF03588">
    <property type="entry name" value="Leu_Phe_trans"/>
    <property type="match status" value="1"/>
</dbReference>
<evidence type="ECO:0000256" key="10">
    <source>
        <dbReference type="ARBA" id="ARBA00066767"/>
    </source>
</evidence>
<evidence type="ECO:0000256" key="13">
    <source>
        <dbReference type="ARBA" id="ARBA00077165"/>
    </source>
</evidence>
<dbReference type="Proteomes" id="UP000298133">
    <property type="component" value="Unassembled WGS sequence"/>
</dbReference>
<dbReference type="InterPro" id="IPR016181">
    <property type="entry name" value="Acyl_CoA_acyltransferase"/>
</dbReference>
<sequence>MAITALAPHHCQFPPLAEADDSVGGLLAVGGDLSVTRLRTAYRSGIFPWYNEGEPLLWWSPPERCLLLPERFHCSRSLAKRLRRGDLTVTTNQAFAEVIDGCARRGRVTRNQSATWITAAMRHAYQRLHQCGDAHSLELWQSGNLVAGLYGVQVGALFCGESMYSDLRDGSKALLYYLCQALLEAGFVALDCQLSSPHLLSLGATVEPRQQYIARLEAALRAPRPWPRLAGTAMLAP</sequence>
<evidence type="ECO:0000256" key="14">
    <source>
        <dbReference type="ARBA" id="ARBA00083640"/>
    </source>
</evidence>
<dbReference type="Gene3D" id="3.30.70.3550">
    <property type="entry name" value="Leucyl/phenylalanyl-tRNA-protein transferase, N-terminal domain"/>
    <property type="match status" value="1"/>
</dbReference>